<feature type="transmembrane region" description="Helical" evidence="1">
    <location>
        <begin position="6"/>
        <end position="29"/>
    </location>
</feature>
<keyword evidence="4" id="KW-1185">Reference proteome</keyword>
<keyword evidence="1" id="KW-0472">Membrane</keyword>
<dbReference type="OrthoDB" id="572185at2"/>
<dbReference type="Pfam" id="PF08378">
    <property type="entry name" value="NERD"/>
    <property type="match status" value="1"/>
</dbReference>
<proteinExistence type="predicted"/>
<reference evidence="3 4" key="1">
    <citation type="submission" date="2019-02" db="EMBL/GenBank/DDBJ databases">
        <title>Shewanella sp. D4-2 isolated from Dokdo Island.</title>
        <authorList>
            <person name="Baek K."/>
        </authorList>
    </citation>
    <scope>NUCLEOTIDE SEQUENCE [LARGE SCALE GENOMIC DNA]</scope>
    <source>
        <strain evidence="3 4">D4-2</strain>
    </source>
</reference>
<sequence>MKEIFIQLLAVAIVLSSMLVTLGIMYILLKRRDATVQLPIDREKLQRLPALGLQQQIQDLQMDLLAAMLMGLMAVSLPFAFKSVTAYLTVGEFPWLFAFVAIIGLIATAVKITKTFGKLTKLRLGHTAEVATANELIALQAKGYQVFHDIQADGFNIDHLAVGTNGVFAIETKGRYKRHKDNKNNGKNYQMSFQDGRLAFPSWTESKPIEQAQRQAKWVSQWLTKATGNPVTATPVLVFPGWYITNKSRPPFPILNHKQLAKTLPTMTSNQQGGKLLSPQEVKAIVYQVAQRCLSTTTREQI</sequence>
<dbReference type="Proteomes" id="UP000291106">
    <property type="component" value="Chromosome"/>
</dbReference>
<dbReference type="InterPro" id="IPR011528">
    <property type="entry name" value="NERD"/>
</dbReference>
<dbReference type="PROSITE" id="PS50965">
    <property type="entry name" value="NERD"/>
    <property type="match status" value="1"/>
</dbReference>
<dbReference type="RefSeq" id="WP_130601229.1">
    <property type="nucleotide sequence ID" value="NZ_CP036200.1"/>
</dbReference>
<gene>
    <name evidence="3" type="ORF">EXU30_14560</name>
</gene>
<feature type="transmembrane region" description="Helical" evidence="1">
    <location>
        <begin position="93"/>
        <end position="113"/>
    </location>
</feature>
<protein>
    <submittedName>
        <fullName evidence="3">NERD domain-containing protein</fullName>
    </submittedName>
</protein>
<feature type="domain" description="NERD" evidence="2">
    <location>
        <begin position="124"/>
        <end position="246"/>
    </location>
</feature>
<dbReference type="AlphaFoldDB" id="A0A411PJL4"/>
<name>A0A411PJL4_9GAMM</name>
<keyword evidence="1" id="KW-1133">Transmembrane helix</keyword>
<accession>A0A411PJL4</accession>
<keyword evidence="1" id="KW-0812">Transmembrane</keyword>
<evidence type="ECO:0000259" key="2">
    <source>
        <dbReference type="PROSITE" id="PS50965"/>
    </source>
</evidence>
<feature type="transmembrane region" description="Helical" evidence="1">
    <location>
        <begin position="64"/>
        <end position="81"/>
    </location>
</feature>
<evidence type="ECO:0000256" key="1">
    <source>
        <dbReference type="SAM" id="Phobius"/>
    </source>
</evidence>
<evidence type="ECO:0000313" key="3">
    <source>
        <dbReference type="EMBL" id="QBF83777.1"/>
    </source>
</evidence>
<dbReference type="EMBL" id="CP036200">
    <property type="protein sequence ID" value="QBF83777.1"/>
    <property type="molecule type" value="Genomic_DNA"/>
</dbReference>
<dbReference type="KEGG" id="smai:EXU30_14560"/>
<evidence type="ECO:0000313" key="4">
    <source>
        <dbReference type="Proteomes" id="UP000291106"/>
    </source>
</evidence>
<organism evidence="3 4">
    <name type="scientific">Shewanella maritima</name>
    <dbReference type="NCBI Taxonomy" id="2520507"/>
    <lineage>
        <taxon>Bacteria</taxon>
        <taxon>Pseudomonadati</taxon>
        <taxon>Pseudomonadota</taxon>
        <taxon>Gammaproteobacteria</taxon>
        <taxon>Alteromonadales</taxon>
        <taxon>Shewanellaceae</taxon>
        <taxon>Shewanella</taxon>
    </lineage>
</organism>